<organism evidence="2 3">
    <name type="scientific">Thelephora terrestris</name>
    <dbReference type="NCBI Taxonomy" id="56493"/>
    <lineage>
        <taxon>Eukaryota</taxon>
        <taxon>Fungi</taxon>
        <taxon>Dikarya</taxon>
        <taxon>Basidiomycota</taxon>
        <taxon>Agaricomycotina</taxon>
        <taxon>Agaricomycetes</taxon>
        <taxon>Thelephorales</taxon>
        <taxon>Thelephoraceae</taxon>
        <taxon>Thelephora</taxon>
    </lineage>
</organism>
<evidence type="ECO:0000313" key="2">
    <source>
        <dbReference type="EMBL" id="KAF9781851.1"/>
    </source>
</evidence>
<gene>
    <name evidence="2" type="ORF">BJ322DRAFT_1078792</name>
</gene>
<evidence type="ECO:0000259" key="1">
    <source>
        <dbReference type="Pfam" id="PF00646"/>
    </source>
</evidence>
<reference evidence="2" key="1">
    <citation type="journal article" date="2020" name="Nat. Commun.">
        <title>Large-scale genome sequencing of mycorrhizal fungi provides insights into the early evolution of symbiotic traits.</title>
        <authorList>
            <person name="Miyauchi S."/>
            <person name="Kiss E."/>
            <person name="Kuo A."/>
            <person name="Drula E."/>
            <person name="Kohler A."/>
            <person name="Sanchez-Garcia M."/>
            <person name="Morin E."/>
            <person name="Andreopoulos B."/>
            <person name="Barry K.W."/>
            <person name="Bonito G."/>
            <person name="Buee M."/>
            <person name="Carver A."/>
            <person name="Chen C."/>
            <person name="Cichocki N."/>
            <person name="Clum A."/>
            <person name="Culley D."/>
            <person name="Crous P.W."/>
            <person name="Fauchery L."/>
            <person name="Girlanda M."/>
            <person name="Hayes R.D."/>
            <person name="Keri Z."/>
            <person name="LaButti K."/>
            <person name="Lipzen A."/>
            <person name="Lombard V."/>
            <person name="Magnuson J."/>
            <person name="Maillard F."/>
            <person name="Murat C."/>
            <person name="Nolan M."/>
            <person name="Ohm R.A."/>
            <person name="Pangilinan J."/>
            <person name="Pereira M.F."/>
            <person name="Perotto S."/>
            <person name="Peter M."/>
            <person name="Pfister S."/>
            <person name="Riley R."/>
            <person name="Sitrit Y."/>
            <person name="Stielow J.B."/>
            <person name="Szollosi G."/>
            <person name="Zifcakova L."/>
            <person name="Stursova M."/>
            <person name="Spatafora J.W."/>
            <person name="Tedersoo L."/>
            <person name="Vaario L.M."/>
            <person name="Yamada A."/>
            <person name="Yan M."/>
            <person name="Wang P."/>
            <person name="Xu J."/>
            <person name="Bruns T."/>
            <person name="Baldrian P."/>
            <person name="Vilgalys R."/>
            <person name="Dunand C."/>
            <person name="Henrissat B."/>
            <person name="Grigoriev I.V."/>
            <person name="Hibbett D."/>
            <person name="Nagy L.G."/>
            <person name="Martin F.M."/>
        </authorList>
    </citation>
    <scope>NUCLEOTIDE SEQUENCE</scope>
    <source>
        <strain evidence="2">UH-Tt-Lm1</strain>
    </source>
</reference>
<proteinExistence type="predicted"/>
<dbReference type="Pfam" id="PF00646">
    <property type="entry name" value="F-box"/>
    <property type="match status" value="1"/>
</dbReference>
<dbReference type="AlphaFoldDB" id="A0A9P6H9E5"/>
<dbReference type="EMBL" id="WIUZ02000013">
    <property type="protein sequence ID" value="KAF9781851.1"/>
    <property type="molecule type" value="Genomic_DNA"/>
</dbReference>
<evidence type="ECO:0000313" key="3">
    <source>
        <dbReference type="Proteomes" id="UP000736335"/>
    </source>
</evidence>
<reference evidence="2" key="2">
    <citation type="submission" date="2020-11" db="EMBL/GenBank/DDBJ databases">
        <authorList>
            <consortium name="DOE Joint Genome Institute"/>
            <person name="Kuo A."/>
            <person name="Miyauchi S."/>
            <person name="Kiss E."/>
            <person name="Drula E."/>
            <person name="Kohler A."/>
            <person name="Sanchez-Garcia M."/>
            <person name="Andreopoulos B."/>
            <person name="Barry K.W."/>
            <person name="Bonito G."/>
            <person name="Buee M."/>
            <person name="Carver A."/>
            <person name="Chen C."/>
            <person name="Cichocki N."/>
            <person name="Clum A."/>
            <person name="Culley D."/>
            <person name="Crous P.W."/>
            <person name="Fauchery L."/>
            <person name="Girlanda M."/>
            <person name="Hayes R."/>
            <person name="Keri Z."/>
            <person name="Labutti K."/>
            <person name="Lipzen A."/>
            <person name="Lombard V."/>
            <person name="Magnuson J."/>
            <person name="Maillard F."/>
            <person name="Morin E."/>
            <person name="Murat C."/>
            <person name="Nolan M."/>
            <person name="Ohm R."/>
            <person name="Pangilinan J."/>
            <person name="Pereira M."/>
            <person name="Perotto S."/>
            <person name="Peter M."/>
            <person name="Riley R."/>
            <person name="Sitrit Y."/>
            <person name="Stielow B."/>
            <person name="Szollosi G."/>
            <person name="Zifcakova L."/>
            <person name="Stursova M."/>
            <person name="Spatafora J.W."/>
            <person name="Tedersoo L."/>
            <person name="Vaario L.-M."/>
            <person name="Yamada A."/>
            <person name="Yan M."/>
            <person name="Wang P."/>
            <person name="Xu J."/>
            <person name="Bruns T."/>
            <person name="Baldrian P."/>
            <person name="Vilgalys R."/>
            <person name="Henrissat B."/>
            <person name="Grigoriev I.V."/>
            <person name="Hibbett D."/>
            <person name="Nagy L.G."/>
            <person name="Martin F.M."/>
        </authorList>
    </citation>
    <scope>NUCLEOTIDE SEQUENCE</scope>
    <source>
        <strain evidence="2">UH-Tt-Lm1</strain>
    </source>
</reference>
<feature type="domain" description="F-box" evidence="1">
    <location>
        <begin position="23"/>
        <end position="56"/>
    </location>
</feature>
<comment type="caution">
    <text evidence="2">The sequence shown here is derived from an EMBL/GenBank/DDBJ whole genome shotgun (WGS) entry which is preliminary data.</text>
</comment>
<accession>A0A9P6H9E5</accession>
<keyword evidence="3" id="KW-1185">Reference proteome</keyword>
<dbReference type="OrthoDB" id="3294814at2759"/>
<protein>
    <recommendedName>
        <fullName evidence="1">F-box domain-containing protein</fullName>
    </recommendedName>
</protein>
<sequence>MDSETLEAKQSTSVEIRPAETSGIPHDIVDEILDHLNPDSDFKLSLLNCSLISKSWVVPCRQRLFHNIALNGGDMAGWLKSFPEPERSPAHFVRELTLSLGGRHSAPEEFFRHTPWFKNVKKLTVLGNQGLQPVWIPPFGRLPQSVTSLTINTDIATLLEIRDLMAQLPNLNDFALSGSIHGMDGDGLLGIGTVLKGEFGGQLRLLRLKRHADPEVMNMLLEVPTGLHFTEVYILTVYDCLPSTVRLAEACGKNLVKFTYSIDEHGDKDVFDRSFDFTKLPNLQEVKFNVNWTAGGLLWISVALSTINPATSPHLYTLQLKLGGRFLRYIPEDRRERLTDDLRLIDEEVARIEHEFMGALELTVAQYPGFRHDAG</sequence>
<dbReference type="Proteomes" id="UP000736335">
    <property type="component" value="Unassembled WGS sequence"/>
</dbReference>
<name>A0A9P6H9E5_9AGAM</name>
<dbReference type="InterPro" id="IPR001810">
    <property type="entry name" value="F-box_dom"/>
</dbReference>